<dbReference type="RefSeq" id="WP_257914160.1">
    <property type="nucleotide sequence ID" value="NZ_JANPWE010000015.1"/>
</dbReference>
<reference evidence="6 7" key="1">
    <citation type="submission" date="2022-08" db="EMBL/GenBank/DDBJ databases">
        <title>Proteogenomics of the novel Dehalobacterium formicoaceticum strain EZ94 highlights a key role of methyltransferases during anaerobic dichloromethane degradation.</title>
        <authorList>
            <person name="Wasmund K."/>
        </authorList>
    </citation>
    <scope>NUCLEOTIDE SEQUENCE [LARGE SCALE GENOMIC DNA]</scope>
    <source>
        <strain evidence="6 7">EZ94</strain>
    </source>
</reference>
<dbReference type="CDD" id="cd00038">
    <property type="entry name" value="CAP_ED"/>
    <property type="match status" value="1"/>
</dbReference>
<comment type="caution">
    <text evidence="6">The sequence shown here is derived from an EMBL/GenBank/DDBJ whole genome shotgun (WGS) entry which is preliminary data.</text>
</comment>
<accession>A0ABT1Y7X2</accession>
<organism evidence="6 7">
    <name type="scientific">Dehalobacterium formicoaceticum</name>
    <dbReference type="NCBI Taxonomy" id="51515"/>
    <lineage>
        <taxon>Bacteria</taxon>
        <taxon>Bacillati</taxon>
        <taxon>Bacillota</taxon>
        <taxon>Clostridia</taxon>
        <taxon>Eubacteriales</taxon>
        <taxon>Peptococcaceae</taxon>
        <taxon>Dehalobacterium</taxon>
    </lineage>
</organism>
<dbReference type="PANTHER" id="PTHR24567:SF58">
    <property type="entry name" value="CYCLIC AMP-BINDING REGULATORY PROTEIN"/>
    <property type="match status" value="1"/>
</dbReference>
<keyword evidence="2" id="KW-0238">DNA-binding</keyword>
<dbReference type="PROSITE" id="PS50042">
    <property type="entry name" value="CNMP_BINDING_3"/>
    <property type="match status" value="1"/>
</dbReference>
<dbReference type="Pfam" id="PF00027">
    <property type="entry name" value="cNMP_binding"/>
    <property type="match status" value="1"/>
</dbReference>
<evidence type="ECO:0000256" key="1">
    <source>
        <dbReference type="ARBA" id="ARBA00023015"/>
    </source>
</evidence>
<evidence type="ECO:0000313" key="7">
    <source>
        <dbReference type="Proteomes" id="UP001524944"/>
    </source>
</evidence>
<protein>
    <submittedName>
        <fullName evidence="6">Crp/Fnr family transcriptional regulator</fullName>
    </submittedName>
</protein>
<evidence type="ECO:0000313" key="6">
    <source>
        <dbReference type="EMBL" id="MCR6546972.1"/>
    </source>
</evidence>
<dbReference type="InterPro" id="IPR050397">
    <property type="entry name" value="Env_Response_Regulators"/>
</dbReference>
<evidence type="ECO:0000256" key="3">
    <source>
        <dbReference type="ARBA" id="ARBA00023163"/>
    </source>
</evidence>
<dbReference type="PROSITE" id="PS51063">
    <property type="entry name" value="HTH_CRP_2"/>
    <property type="match status" value="1"/>
</dbReference>
<dbReference type="Pfam" id="PF13545">
    <property type="entry name" value="HTH_Crp_2"/>
    <property type="match status" value="1"/>
</dbReference>
<proteinExistence type="predicted"/>
<evidence type="ECO:0000259" key="5">
    <source>
        <dbReference type="PROSITE" id="PS51063"/>
    </source>
</evidence>
<evidence type="ECO:0000256" key="2">
    <source>
        <dbReference type="ARBA" id="ARBA00023125"/>
    </source>
</evidence>
<dbReference type="InterPro" id="IPR018490">
    <property type="entry name" value="cNMP-bd_dom_sf"/>
</dbReference>
<dbReference type="EMBL" id="JANPWE010000015">
    <property type="protein sequence ID" value="MCR6546972.1"/>
    <property type="molecule type" value="Genomic_DNA"/>
</dbReference>
<keyword evidence="7" id="KW-1185">Reference proteome</keyword>
<dbReference type="SUPFAM" id="SSF46785">
    <property type="entry name" value="Winged helix' DNA-binding domain"/>
    <property type="match status" value="1"/>
</dbReference>
<dbReference type="Gene3D" id="2.60.120.10">
    <property type="entry name" value="Jelly Rolls"/>
    <property type="match status" value="1"/>
</dbReference>
<name>A0ABT1Y7X2_9FIRM</name>
<dbReference type="InterPro" id="IPR014710">
    <property type="entry name" value="RmlC-like_jellyroll"/>
</dbReference>
<keyword evidence="1" id="KW-0805">Transcription regulation</keyword>
<evidence type="ECO:0000259" key="4">
    <source>
        <dbReference type="PROSITE" id="PS50042"/>
    </source>
</evidence>
<dbReference type="InterPro" id="IPR012318">
    <property type="entry name" value="HTH_CRP"/>
</dbReference>
<dbReference type="Proteomes" id="UP001524944">
    <property type="component" value="Unassembled WGS sequence"/>
</dbReference>
<dbReference type="SUPFAM" id="SSF51206">
    <property type="entry name" value="cAMP-binding domain-like"/>
    <property type="match status" value="1"/>
</dbReference>
<dbReference type="SMART" id="SM00419">
    <property type="entry name" value="HTH_CRP"/>
    <property type="match status" value="1"/>
</dbReference>
<dbReference type="InterPro" id="IPR036390">
    <property type="entry name" value="WH_DNA-bd_sf"/>
</dbReference>
<feature type="domain" description="HTH crp-type" evidence="5">
    <location>
        <begin position="154"/>
        <end position="221"/>
    </location>
</feature>
<keyword evidence="3" id="KW-0804">Transcription</keyword>
<gene>
    <name evidence="6" type="ORF">NVS47_15890</name>
</gene>
<feature type="domain" description="Cyclic nucleotide-binding" evidence="4">
    <location>
        <begin position="13"/>
        <end position="111"/>
    </location>
</feature>
<sequence length="221" mass="25395">MKAYLDQLFDTPLFQNINPNDAKDLLICLTPTTKSYAKGNYITRSGENIHAIGVVLQGMVQMLKEDVWGNRTILTVMPEKSIFGETFVCSGYYNSTVSFQAAADCTILFLSFDRILHSCAKACTFHHRLIDNVVIMIAQKNIQLMEKIELTSMKTLREKILLYLSLQAQRNNRLYFTIPMRRLEMAEYLGAERSALSRELSRMKKDGLIDYDRNTFRLLGK</sequence>
<dbReference type="PANTHER" id="PTHR24567">
    <property type="entry name" value="CRP FAMILY TRANSCRIPTIONAL REGULATORY PROTEIN"/>
    <property type="match status" value="1"/>
</dbReference>
<dbReference type="InterPro" id="IPR000595">
    <property type="entry name" value="cNMP-bd_dom"/>
</dbReference>